<dbReference type="PROSITE" id="PS00345">
    <property type="entry name" value="ETS_DOMAIN_1"/>
    <property type="match status" value="1"/>
</dbReference>
<name>A0A158RCC0_THECL</name>
<dbReference type="InterPro" id="IPR000418">
    <property type="entry name" value="Ets_dom"/>
</dbReference>
<dbReference type="GO" id="GO:0000981">
    <property type="term" value="F:DNA-binding transcription factor activity, RNA polymerase II-specific"/>
    <property type="evidence" value="ECO:0007669"/>
    <property type="project" value="TreeGrafter"/>
</dbReference>
<evidence type="ECO:0000256" key="3">
    <source>
        <dbReference type="RuleBase" id="RU004019"/>
    </source>
</evidence>
<sequence>LPTTVNYVCDSNPIITQFTHRYHYHCHNHNYQLQHDQKYRNDKWNSERYSLYGRHALHSYVQHLASNESMSSPSNSKTEVECSQPPSLTLPGLTGPIQLWQFLLELLMTESTNSCIAWTGDGWEFKLNDPDEVARKWGIRKNKPKMNYEKLSRGLRYYYDKNIIHKTPGKRYVYRFVCDLTSVLQMSSEQIRRKMQPKPELEQ</sequence>
<dbReference type="GO" id="GO:0043565">
    <property type="term" value="F:sequence-specific DNA binding"/>
    <property type="evidence" value="ECO:0007669"/>
    <property type="project" value="InterPro"/>
</dbReference>
<dbReference type="SMART" id="SM00413">
    <property type="entry name" value="ETS"/>
    <property type="match status" value="1"/>
</dbReference>
<keyword evidence="3" id="KW-0539">Nucleus</keyword>
<dbReference type="Pfam" id="PF00178">
    <property type="entry name" value="Ets"/>
    <property type="match status" value="1"/>
</dbReference>
<feature type="domain" description="ETS" evidence="4">
    <location>
        <begin position="97"/>
        <end position="177"/>
    </location>
</feature>
<comment type="similarity">
    <text evidence="1 3">Belongs to the ETS family.</text>
</comment>
<dbReference type="PROSITE" id="PS00346">
    <property type="entry name" value="ETS_DOMAIN_2"/>
    <property type="match status" value="1"/>
</dbReference>
<comment type="subcellular location">
    <subcellularLocation>
        <location evidence="3">Nucleus</location>
    </subcellularLocation>
</comment>
<evidence type="ECO:0000256" key="1">
    <source>
        <dbReference type="ARBA" id="ARBA00005562"/>
    </source>
</evidence>
<protein>
    <submittedName>
        <fullName evidence="5">ETS domain-containing protein</fullName>
    </submittedName>
</protein>
<proteinExistence type="inferred from homology"/>
<accession>A0A158RCC0</accession>
<dbReference type="Gene3D" id="1.10.10.10">
    <property type="entry name" value="Winged helix-like DNA-binding domain superfamily/Winged helix DNA-binding domain"/>
    <property type="match status" value="1"/>
</dbReference>
<dbReference type="InterPro" id="IPR046328">
    <property type="entry name" value="ETS_fam"/>
</dbReference>
<dbReference type="AlphaFoldDB" id="A0A158RCC0"/>
<dbReference type="PRINTS" id="PR00454">
    <property type="entry name" value="ETSDOMAIN"/>
</dbReference>
<dbReference type="InterPro" id="IPR036390">
    <property type="entry name" value="WH_DNA-bd_sf"/>
</dbReference>
<dbReference type="GO" id="GO:0030154">
    <property type="term" value="P:cell differentiation"/>
    <property type="evidence" value="ECO:0007669"/>
    <property type="project" value="TreeGrafter"/>
</dbReference>
<organism evidence="5">
    <name type="scientific">Thelazia callipaeda</name>
    <name type="common">Oriental eyeworm</name>
    <name type="synonym">Parasitic nematode</name>
    <dbReference type="NCBI Taxonomy" id="103827"/>
    <lineage>
        <taxon>Eukaryota</taxon>
        <taxon>Metazoa</taxon>
        <taxon>Ecdysozoa</taxon>
        <taxon>Nematoda</taxon>
        <taxon>Chromadorea</taxon>
        <taxon>Rhabditida</taxon>
        <taxon>Spirurina</taxon>
        <taxon>Spiruromorpha</taxon>
        <taxon>Thelazioidea</taxon>
        <taxon>Thelaziidae</taxon>
        <taxon>Thelazia</taxon>
    </lineage>
</organism>
<dbReference type="PROSITE" id="PS50061">
    <property type="entry name" value="ETS_DOMAIN_3"/>
    <property type="match status" value="1"/>
</dbReference>
<dbReference type="WBParaSite" id="TCLT_0000709601-mRNA-1">
    <property type="protein sequence ID" value="TCLT_0000709601-mRNA-1"/>
    <property type="gene ID" value="TCLT_0000709601"/>
</dbReference>
<dbReference type="PANTHER" id="PTHR11849:SF289">
    <property type="entry name" value="ETS-LIKE PROTEIN POINTED"/>
    <property type="match status" value="1"/>
</dbReference>
<dbReference type="OMA" id="NSCIAWT"/>
<evidence type="ECO:0000259" key="4">
    <source>
        <dbReference type="PROSITE" id="PS50061"/>
    </source>
</evidence>
<dbReference type="InterPro" id="IPR036388">
    <property type="entry name" value="WH-like_DNA-bd_sf"/>
</dbReference>
<evidence type="ECO:0000256" key="2">
    <source>
        <dbReference type="ARBA" id="ARBA00023125"/>
    </source>
</evidence>
<dbReference type="PANTHER" id="PTHR11849">
    <property type="entry name" value="ETS"/>
    <property type="match status" value="1"/>
</dbReference>
<dbReference type="GO" id="GO:0005634">
    <property type="term" value="C:nucleus"/>
    <property type="evidence" value="ECO:0007669"/>
    <property type="project" value="UniProtKB-SubCell"/>
</dbReference>
<keyword evidence="2 3" id="KW-0238">DNA-binding</keyword>
<evidence type="ECO:0000313" key="5">
    <source>
        <dbReference type="WBParaSite" id="TCLT_0000709601-mRNA-1"/>
    </source>
</evidence>
<reference evidence="5" key="1">
    <citation type="submission" date="2016-04" db="UniProtKB">
        <authorList>
            <consortium name="WormBaseParasite"/>
        </authorList>
    </citation>
    <scope>IDENTIFICATION</scope>
</reference>
<dbReference type="SUPFAM" id="SSF46785">
    <property type="entry name" value="Winged helix' DNA-binding domain"/>
    <property type="match status" value="1"/>
</dbReference>